<gene>
    <name evidence="3" type="ORF">SBW85_11300</name>
</gene>
<feature type="domain" description="Glycosyl transferase family 1" evidence="2">
    <location>
        <begin position="565"/>
        <end position="714"/>
    </location>
</feature>
<accession>A0ABU4IJ48</accession>
<evidence type="ECO:0000259" key="2">
    <source>
        <dbReference type="Pfam" id="PF00534"/>
    </source>
</evidence>
<dbReference type="PANTHER" id="PTHR46401">
    <property type="entry name" value="GLYCOSYLTRANSFERASE WBBK-RELATED"/>
    <property type="match status" value="1"/>
</dbReference>
<dbReference type="GO" id="GO:0016757">
    <property type="term" value="F:glycosyltransferase activity"/>
    <property type="evidence" value="ECO:0007669"/>
    <property type="project" value="UniProtKB-KW"/>
</dbReference>
<keyword evidence="4" id="KW-1185">Reference proteome</keyword>
<reference evidence="3 4" key="1">
    <citation type="submission" date="2023-11" db="EMBL/GenBank/DDBJ databases">
        <title>Plant-associative lifestyle of Vibrio porteresiae and its evolutionary dynamics.</title>
        <authorList>
            <person name="Rameshkumar N."/>
            <person name="Kirti K."/>
        </authorList>
    </citation>
    <scope>NUCLEOTIDE SEQUENCE [LARGE SCALE GENOMIC DNA]</scope>
    <source>
        <strain evidence="3 4">MSSRF60</strain>
    </source>
</reference>
<keyword evidence="3" id="KW-0328">Glycosyltransferase</keyword>
<evidence type="ECO:0000313" key="3">
    <source>
        <dbReference type="EMBL" id="MDW6018308.1"/>
    </source>
</evidence>
<organism evidence="3 4">
    <name type="scientific">Vibrio plantisponsor</name>
    <dbReference type="NCBI Taxonomy" id="664643"/>
    <lineage>
        <taxon>Bacteria</taxon>
        <taxon>Pseudomonadati</taxon>
        <taxon>Pseudomonadota</taxon>
        <taxon>Gammaproteobacteria</taxon>
        <taxon>Vibrionales</taxon>
        <taxon>Vibrionaceae</taxon>
        <taxon>Vibrio</taxon>
    </lineage>
</organism>
<name>A0ABU4IJ48_9VIBR</name>
<proteinExistence type="predicted"/>
<keyword evidence="1 3" id="KW-0808">Transferase</keyword>
<dbReference type="Pfam" id="PF00534">
    <property type="entry name" value="Glycos_transf_1"/>
    <property type="match status" value="1"/>
</dbReference>
<protein>
    <submittedName>
        <fullName evidence="3">Glycosyltransferase</fullName>
        <ecNumber evidence="3">2.4.-.-</ecNumber>
    </submittedName>
</protein>
<dbReference type="RefSeq" id="WP_171138533.1">
    <property type="nucleotide sequence ID" value="NZ_AP024893.1"/>
</dbReference>
<dbReference type="EMBL" id="JAWRCN010000001">
    <property type="protein sequence ID" value="MDW6018308.1"/>
    <property type="molecule type" value="Genomic_DNA"/>
</dbReference>
<evidence type="ECO:0000256" key="1">
    <source>
        <dbReference type="ARBA" id="ARBA00022679"/>
    </source>
</evidence>
<evidence type="ECO:0000313" key="4">
    <source>
        <dbReference type="Proteomes" id="UP001272325"/>
    </source>
</evidence>
<dbReference type="SUPFAM" id="SSF53756">
    <property type="entry name" value="UDP-Glycosyltransferase/glycogen phosphorylase"/>
    <property type="match status" value="2"/>
</dbReference>
<dbReference type="InterPro" id="IPR001296">
    <property type="entry name" value="Glyco_trans_1"/>
</dbReference>
<dbReference type="Proteomes" id="UP001272325">
    <property type="component" value="Unassembled WGS sequence"/>
</dbReference>
<dbReference type="Gene3D" id="3.40.50.12580">
    <property type="match status" value="1"/>
</dbReference>
<comment type="caution">
    <text evidence="3">The sequence shown here is derived from an EMBL/GenBank/DDBJ whole genome shotgun (WGS) entry which is preliminary data.</text>
</comment>
<dbReference type="EC" id="2.4.-.-" evidence="3"/>
<dbReference type="Gene3D" id="3.40.50.2000">
    <property type="entry name" value="Glycogen Phosphorylase B"/>
    <property type="match status" value="1"/>
</dbReference>
<sequence>MKNYIYVESKNQLELAINYFSDYLEDVCIFYIDWNDIIFKWLKKHQDFDKLNIINIVDFIENSFKESLFKGSSVEKIYSCLERYFLFDDVSNSNLVIFNDSSNRGKAVSLYFKSHNSNRTLIQDGWLSFEVEDGYDLYLEDKNYYFGATKPENIIVWGKDMKEKIISRHNINGESIRVVGCEFFVNKNNSVNREVNNIFFSDQCLVDQGKISLEDWELELRKLLINVKNFKVYYKPHPSTTDRIICKIKTIISEFDNVILLDKDSDASIYLEKSDVMLTYYSTYFLKAYSMGIRTIFFESNKIKIRFPKIYDNKISYADEYNLKNILKGCDLKEVVGGKGLEHYIEEFDRESFIYNKILTVSNESIKPNNINFEIDSQLDSNVINESLDNPGFKSVSIYGNDFSFKTGVAKSILTYANVLRNNNLNVNLEIHKLTKDIPAKYYANNDSSEIIIFNSIAVLVRYRSISDLIDLFFEQGRKVFLYCHETEFVFDFEKNNNKAFSGRLEKIKNKVTWLCVSEQQKQYLSNSFGVKNAQVIYETIPNYYDDLFKFSSALDGDSHYIDFPKNVKNKKIVMIGSAQPRKGLRLYDEIASLSKEWQLPYDFYWIGGKTKASKHLDLDKMNFHWLGELDSNTTLKILNKSDMLFVSSIDDPMTLTVIEAVKLKKKVMFYKTVGWNSVFKGYKTVKVFYEYNASRILTELKEMIDSEFKSSDYQKAIDRIAFCSEPRIFSSRINNIISNTSYINAQNINTKNINAQNSHFNTVGDLTFSELVKLTVLRFKLALKFRLKNIWKRVLS</sequence>
<dbReference type="PANTHER" id="PTHR46401:SF2">
    <property type="entry name" value="GLYCOSYLTRANSFERASE WBBK-RELATED"/>
    <property type="match status" value="1"/>
</dbReference>
<dbReference type="InterPro" id="IPR043148">
    <property type="entry name" value="TagF_C"/>
</dbReference>